<evidence type="ECO:0000256" key="2">
    <source>
        <dbReference type="ARBA" id="ARBA00022630"/>
    </source>
</evidence>
<gene>
    <name evidence="7" type="ORF">DPM33_17755</name>
</gene>
<proteinExistence type="inferred from homology"/>
<dbReference type="Pfam" id="PF05199">
    <property type="entry name" value="GMC_oxred_C"/>
    <property type="match status" value="1"/>
</dbReference>
<evidence type="ECO:0000313" key="8">
    <source>
        <dbReference type="Proteomes" id="UP000251558"/>
    </source>
</evidence>
<name>A0A330HRL2_9HYPH</name>
<evidence type="ECO:0000256" key="4">
    <source>
        <dbReference type="ARBA" id="ARBA00023002"/>
    </source>
</evidence>
<dbReference type="EMBL" id="QMBP01000008">
    <property type="protein sequence ID" value="RAZ89424.1"/>
    <property type="molecule type" value="Genomic_DNA"/>
</dbReference>
<dbReference type="PANTHER" id="PTHR46056">
    <property type="entry name" value="LONG-CHAIN-ALCOHOL OXIDASE"/>
    <property type="match status" value="1"/>
</dbReference>
<evidence type="ECO:0000256" key="1">
    <source>
        <dbReference type="ARBA" id="ARBA00010790"/>
    </source>
</evidence>
<feature type="domain" description="Glucose-methanol-choline oxidoreductase C-terminal" evidence="6">
    <location>
        <begin position="424"/>
        <end position="542"/>
    </location>
</feature>
<dbReference type="OrthoDB" id="9798604at2"/>
<keyword evidence="3" id="KW-0274">FAD</keyword>
<dbReference type="SUPFAM" id="SSF51905">
    <property type="entry name" value="FAD/NAD(P)-binding domain"/>
    <property type="match status" value="1"/>
</dbReference>
<keyword evidence="2" id="KW-0285">Flavoprotein</keyword>
<dbReference type="Gene3D" id="3.50.50.60">
    <property type="entry name" value="FAD/NAD(P)-binding domain"/>
    <property type="match status" value="2"/>
</dbReference>
<accession>A0A330HRL2</accession>
<dbReference type="InterPro" id="IPR007867">
    <property type="entry name" value="GMC_OxRtase_C"/>
</dbReference>
<keyword evidence="8" id="KW-1185">Reference proteome</keyword>
<organism evidence="7 8">
    <name type="scientific">Mesorhizobium hawassense</name>
    <dbReference type="NCBI Taxonomy" id="1209954"/>
    <lineage>
        <taxon>Bacteria</taxon>
        <taxon>Pseudomonadati</taxon>
        <taxon>Pseudomonadota</taxon>
        <taxon>Alphaproteobacteria</taxon>
        <taxon>Hyphomicrobiales</taxon>
        <taxon>Phyllobacteriaceae</taxon>
        <taxon>Mesorhizobium</taxon>
    </lineage>
</organism>
<dbReference type="InterPro" id="IPR000172">
    <property type="entry name" value="GMC_OxRdtase_N"/>
</dbReference>
<dbReference type="Pfam" id="PF13450">
    <property type="entry name" value="NAD_binding_8"/>
    <property type="match status" value="1"/>
</dbReference>
<dbReference type="PRINTS" id="PR00420">
    <property type="entry name" value="RNGMNOXGNASE"/>
</dbReference>
<comment type="caution">
    <text evidence="7">The sequence shown here is derived from an EMBL/GenBank/DDBJ whole genome shotgun (WGS) entry which is preliminary data.</text>
</comment>
<dbReference type="Proteomes" id="UP000251558">
    <property type="component" value="Unassembled WGS sequence"/>
</dbReference>
<evidence type="ECO:0000256" key="3">
    <source>
        <dbReference type="ARBA" id="ARBA00022827"/>
    </source>
</evidence>
<sequence>MLQVKGQPARSAPLRYRWKADVAMQDDVYDAVIVGSGPSGAVTAHTLAGAGLRVICLEQGDYALPSDYAANYEMWELVARGHWQVEPNRRGNPADYPMNVLETDLAPSMYNAVGGSTIHYSALWSRLAPSDFRVRTLDGVADDWPISYSELAPFYNEVDDFIGVSGLEGDTAYPDGLSPKLPPMPLGKLGLKAAEAMNKLGWHWWPHANAIPSQKIGTLSACARWGTCIQGCPEGAKASFDMAYWPTAIKAGAKLVTGARVSEITVDQSGVATGVRWISKGEVHHTRAKQVVVCANGIGTPRLLLLSASERHPQGLANSSGLVGKNLMLHPNCTVIGYYEEDLESWRGPVGSVISSMQFFETDRSRGFVRGPKMHACPTPGLLFNGIDPHRLLPFDELWGSSFHQVIRDSRNAIFFGANIDDLPEESNCVTLDPDLRDGDGIIAPKIRYRYSENTVKMRNYVMEKLVEIHRVTGAKKCIEIVELKGEPGHLLGTARMGNDPKTSVVDEYGRAHDVPNLVISDGSIFVTGGAANPTSTITALALRNAKKLVETLRAAS</sequence>
<comment type="similarity">
    <text evidence="1">Belongs to the GMC oxidoreductase family.</text>
</comment>
<dbReference type="AlphaFoldDB" id="A0A330HRL2"/>
<dbReference type="InterPro" id="IPR036188">
    <property type="entry name" value="FAD/NAD-bd_sf"/>
</dbReference>
<feature type="domain" description="Glucose-methanol-choline oxidoreductase N-terminal" evidence="5">
    <location>
        <begin position="220"/>
        <end position="331"/>
    </location>
</feature>
<dbReference type="SUPFAM" id="SSF54373">
    <property type="entry name" value="FAD-linked reductases, C-terminal domain"/>
    <property type="match status" value="1"/>
</dbReference>
<keyword evidence="4" id="KW-0560">Oxidoreductase</keyword>
<dbReference type="PANTHER" id="PTHR46056:SF12">
    <property type="entry name" value="LONG-CHAIN-ALCOHOL OXIDASE"/>
    <property type="match status" value="1"/>
</dbReference>
<reference evidence="7 8" key="1">
    <citation type="submission" date="2018-07" db="EMBL/GenBank/DDBJ databases">
        <title>Diversity of Mesorhizobium strains in Brazil.</title>
        <authorList>
            <person name="Helene L.C.F."/>
            <person name="Dall'Agnol R."/>
            <person name="Delamuta J.R.M."/>
            <person name="Hungria M."/>
        </authorList>
    </citation>
    <scope>NUCLEOTIDE SEQUENCE [LARGE SCALE GENOMIC DNA]</scope>
    <source>
        <strain evidence="7 8">AC99b</strain>
    </source>
</reference>
<evidence type="ECO:0000259" key="5">
    <source>
        <dbReference type="Pfam" id="PF00732"/>
    </source>
</evidence>
<dbReference type="GO" id="GO:0050660">
    <property type="term" value="F:flavin adenine dinucleotide binding"/>
    <property type="evidence" value="ECO:0007669"/>
    <property type="project" value="InterPro"/>
</dbReference>
<dbReference type="GO" id="GO:0016614">
    <property type="term" value="F:oxidoreductase activity, acting on CH-OH group of donors"/>
    <property type="evidence" value="ECO:0007669"/>
    <property type="project" value="InterPro"/>
</dbReference>
<dbReference type="Pfam" id="PF00732">
    <property type="entry name" value="GMC_oxred_N"/>
    <property type="match status" value="1"/>
</dbReference>
<protein>
    <submittedName>
        <fullName evidence="7">GMC family oxidoreductase</fullName>
    </submittedName>
</protein>
<evidence type="ECO:0000313" key="7">
    <source>
        <dbReference type="EMBL" id="RAZ89424.1"/>
    </source>
</evidence>
<evidence type="ECO:0000259" key="6">
    <source>
        <dbReference type="Pfam" id="PF05199"/>
    </source>
</evidence>